<feature type="region of interest" description="Disordered" evidence="5">
    <location>
        <begin position="291"/>
        <end position="317"/>
    </location>
</feature>
<dbReference type="Gene3D" id="3.30.56.30">
    <property type="entry name" value="Signal recognition particle, SRP19-like subunit"/>
    <property type="match status" value="1"/>
</dbReference>
<dbReference type="Pfam" id="PF01922">
    <property type="entry name" value="SRP19"/>
    <property type="match status" value="1"/>
</dbReference>
<proteinExistence type="predicted"/>
<dbReference type="SUPFAM" id="SSF69695">
    <property type="entry name" value="SRP19"/>
    <property type="match status" value="1"/>
</dbReference>
<dbReference type="InterPro" id="IPR002778">
    <property type="entry name" value="Signal_recog_particle_SRP19"/>
</dbReference>
<evidence type="ECO:0000256" key="2">
    <source>
        <dbReference type="ARBA" id="ARBA00022490"/>
    </source>
</evidence>
<evidence type="ECO:0000256" key="5">
    <source>
        <dbReference type="SAM" id="MobiDB-lite"/>
    </source>
</evidence>
<feature type="compositionally biased region" description="Low complexity" evidence="5">
    <location>
        <begin position="33"/>
        <end position="47"/>
    </location>
</feature>
<accession>A0A0N1P0U6</accession>
<dbReference type="GO" id="GO:0006617">
    <property type="term" value="P:SRP-dependent cotranslational protein targeting to membrane, signal sequence recognition"/>
    <property type="evidence" value="ECO:0007669"/>
    <property type="project" value="TreeGrafter"/>
</dbReference>
<dbReference type="PANTHER" id="PTHR17453">
    <property type="entry name" value="SIGNAL RECOGNITION PARTICLE 19 KD PROTEIN"/>
    <property type="match status" value="1"/>
</dbReference>
<evidence type="ECO:0000313" key="6">
    <source>
        <dbReference type="EMBL" id="KPI41080.1"/>
    </source>
</evidence>
<protein>
    <submittedName>
        <fullName evidence="6">Signal recognition particle SEC65 subunit</fullName>
    </submittedName>
</protein>
<dbReference type="AlphaFoldDB" id="A0A0N1P0U6"/>
<keyword evidence="4" id="KW-0687">Ribonucleoprotein</keyword>
<dbReference type="GO" id="GO:0005786">
    <property type="term" value="C:signal recognition particle, endoplasmic reticulum targeting"/>
    <property type="evidence" value="ECO:0007669"/>
    <property type="project" value="UniProtKB-KW"/>
</dbReference>
<dbReference type="RefSeq" id="XP_018001043.1">
    <property type="nucleotide sequence ID" value="XM_018148562.1"/>
</dbReference>
<dbReference type="InterPro" id="IPR036521">
    <property type="entry name" value="SRP19-like_sf"/>
</dbReference>
<dbReference type="STRING" id="1664694.A0A0N1P0U6"/>
<evidence type="ECO:0000256" key="1">
    <source>
        <dbReference type="ARBA" id="ARBA00004496"/>
    </source>
</evidence>
<reference evidence="6 7" key="1">
    <citation type="submission" date="2015-06" db="EMBL/GenBank/DDBJ databases">
        <title>Draft genome of the ant-associated black yeast Phialophora attae CBS 131958.</title>
        <authorList>
            <person name="Moreno L.F."/>
            <person name="Stielow B.J."/>
            <person name="de Hoog S."/>
            <person name="Vicente V.A."/>
            <person name="Weiss V.A."/>
            <person name="de Vries M."/>
            <person name="Cruz L.M."/>
            <person name="Souza E.M."/>
        </authorList>
    </citation>
    <scope>NUCLEOTIDE SEQUENCE [LARGE SCALE GENOMIC DNA]</scope>
    <source>
        <strain evidence="6 7">CBS 131958</strain>
    </source>
</reference>
<organism evidence="6 7">
    <name type="scientific">Cyphellophora attinorum</name>
    <dbReference type="NCBI Taxonomy" id="1664694"/>
    <lineage>
        <taxon>Eukaryota</taxon>
        <taxon>Fungi</taxon>
        <taxon>Dikarya</taxon>
        <taxon>Ascomycota</taxon>
        <taxon>Pezizomycotina</taxon>
        <taxon>Eurotiomycetes</taxon>
        <taxon>Chaetothyriomycetidae</taxon>
        <taxon>Chaetothyriales</taxon>
        <taxon>Cyphellophoraceae</taxon>
        <taxon>Cyphellophora</taxon>
    </lineage>
</organism>
<dbReference type="PANTHER" id="PTHR17453:SF0">
    <property type="entry name" value="SIGNAL RECOGNITION PARTICLE 19 KDA PROTEIN"/>
    <property type="match status" value="1"/>
</dbReference>
<keyword evidence="2" id="KW-0963">Cytoplasm</keyword>
<evidence type="ECO:0000313" key="7">
    <source>
        <dbReference type="Proteomes" id="UP000038010"/>
    </source>
</evidence>
<dbReference type="GO" id="GO:0008312">
    <property type="term" value="F:7S RNA binding"/>
    <property type="evidence" value="ECO:0007669"/>
    <property type="project" value="InterPro"/>
</dbReference>
<dbReference type="VEuPathDB" id="FungiDB:AB675_8139"/>
<dbReference type="GeneID" id="28740441"/>
<gene>
    <name evidence="6" type="ORF">AB675_8139</name>
</gene>
<keyword evidence="7" id="KW-1185">Reference proteome</keyword>
<feature type="region of interest" description="Disordered" evidence="5">
    <location>
        <begin position="1"/>
        <end position="75"/>
    </location>
</feature>
<dbReference type="Proteomes" id="UP000038010">
    <property type="component" value="Unassembled WGS sequence"/>
</dbReference>
<evidence type="ECO:0000256" key="3">
    <source>
        <dbReference type="ARBA" id="ARBA00023135"/>
    </source>
</evidence>
<dbReference type="OrthoDB" id="2190947at2759"/>
<comment type="caution">
    <text evidence="6">The sequence shown here is derived from an EMBL/GenBank/DDBJ whole genome shotgun (WGS) entry which is preliminary data.</text>
</comment>
<comment type="subcellular location">
    <subcellularLocation>
        <location evidence="1">Cytoplasm</location>
    </subcellularLocation>
</comment>
<evidence type="ECO:0000256" key="4">
    <source>
        <dbReference type="ARBA" id="ARBA00023274"/>
    </source>
</evidence>
<dbReference type="EMBL" id="LFJN01000010">
    <property type="protein sequence ID" value="KPI41080.1"/>
    <property type="molecule type" value="Genomic_DNA"/>
</dbReference>
<sequence>MSHARIEEVSDSDPEIDDPEAFLPDSSQHALQPASAPHSAVAATASTNPTLLRNGPPTSFSAPSHQQSARNNNLPPDLKSHCLLYPVYFDATRTRSTGRRVPPSLAIKNPLAYSLISALQSILKSNPAPSQLQITFEPDKLHPNDWANPGRVRIKLFDTETHKPLHPGIKSKAHLYKLIGEYLVANPTQKDSPLDLRIQGLPIPENFLEESGEVKPPRGWKMGTILPVHSAAVSGGGVSENFLKEAMEEMKAMGGAPGAGGMPGAGGGGMPDMAALQSMMGGMGGLGGMMGGGGGGPSGGGAIEGGGGGKKGKGKKK</sequence>
<feature type="compositionally biased region" description="Acidic residues" evidence="5">
    <location>
        <begin position="9"/>
        <end position="20"/>
    </location>
</feature>
<feature type="compositionally biased region" description="Gly residues" evidence="5">
    <location>
        <begin position="291"/>
        <end position="309"/>
    </location>
</feature>
<name>A0A0N1P0U6_9EURO</name>
<feature type="compositionally biased region" description="Polar residues" evidence="5">
    <location>
        <begin position="48"/>
        <end position="74"/>
    </location>
</feature>
<keyword evidence="3" id="KW-0733">Signal recognition particle</keyword>